<gene>
    <name evidence="4" type="primary">Acey_s0058.g2906</name>
    <name evidence="4" type="ORF">Y032_0058g2906</name>
</gene>
<dbReference type="Pfam" id="PF20146">
    <property type="entry name" value="NRF"/>
    <property type="match status" value="1"/>
</dbReference>
<dbReference type="PANTHER" id="PTHR11161">
    <property type="entry name" value="O-ACYLTRANSFERASE"/>
    <property type="match status" value="1"/>
</dbReference>
<feature type="transmembrane region" description="Helical" evidence="1">
    <location>
        <begin position="457"/>
        <end position="476"/>
    </location>
</feature>
<dbReference type="AlphaFoldDB" id="A0A016U538"/>
<dbReference type="GO" id="GO:0016747">
    <property type="term" value="F:acyltransferase activity, transferring groups other than amino-acyl groups"/>
    <property type="evidence" value="ECO:0007669"/>
    <property type="project" value="InterPro"/>
</dbReference>
<feature type="transmembrane region" description="Helical" evidence="1">
    <location>
        <begin position="496"/>
        <end position="521"/>
    </location>
</feature>
<dbReference type="PANTHER" id="PTHR11161:SF55">
    <property type="entry name" value="NOSE RESISTANT-TO-FLUOXETINE PROTEIN N-TERMINAL DOMAIN-CONTAINING PROTEIN"/>
    <property type="match status" value="1"/>
</dbReference>
<accession>A0A016U538</accession>
<feature type="domain" description="Nose resistant-to-fluoxetine protein N-terminal" evidence="3">
    <location>
        <begin position="66"/>
        <end position="199"/>
    </location>
</feature>
<dbReference type="OrthoDB" id="207378at2759"/>
<feature type="transmembrane region" description="Helical" evidence="1">
    <location>
        <begin position="317"/>
        <end position="336"/>
    </location>
</feature>
<evidence type="ECO:0000256" key="2">
    <source>
        <dbReference type="SAM" id="SignalP"/>
    </source>
</evidence>
<evidence type="ECO:0000313" key="5">
    <source>
        <dbReference type="Proteomes" id="UP000024635"/>
    </source>
</evidence>
<reference evidence="5" key="1">
    <citation type="journal article" date="2015" name="Nat. Genet.">
        <title>The genome and transcriptome of the zoonotic hookworm Ancylostoma ceylanicum identify infection-specific gene families.</title>
        <authorList>
            <person name="Schwarz E.M."/>
            <person name="Hu Y."/>
            <person name="Antoshechkin I."/>
            <person name="Miller M.M."/>
            <person name="Sternberg P.W."/>
            <person name="Aroian R.V."/>
        </authorList>
    </citation>
    <scope>NUCLEOTIDE SEQUENCE</scope>
    <source>
        <strain evidence="5">HY135</strain>
    </source>
</reference>
<dbReference type="EMBL" id="JARK01001394">
    <property type="protein sequence ID" value="EYC09952.1"/>
    <property type="molecule type" value="Genomic_DNA"/>
</dbReference>
<proteinExistence type="predicted"/>
<dbReference type="SMART" id="SM00703">
    <property type="entry name" value="NRF"/>
    <property type="match status" value="1"/>
</dbReference>
<name>A0A016U538_9BILA</name>
<evidence type="ECO:0000259" key="3">
    <source>
        <dbReference type="SMART" id="SM00703"/>
    </source>
</evidence>
<feature type="transmembrane region" description="Helical" evidence="1">
    <location>
        <begin position="367"/>
        <end position="384"/>
    </location>
</feature>
<feature type="transmembrane region" description="Helical" evidence="1">
    <location>
        <begin position="431"/>
        <end position="450"/>
    </location>
</feature>
<dbReference type="InterPro" id="IPR002656">
    <property type="entry name" value="Acyl_transf_3_dom"/>
</dbReference>
<sequence length="684" mass="78074">MRHLVILIALSVAKGLVADDVEDLSAIFYDPQTRVFLRELSSETFLFSTLEQTALEQSEADKPHLTKECIQDLNILINGTQTAPIGMAGMREIDTKLIIPIMDSTAKIGSGILHGHFTFYGSFEQCKAINYFDQDFHRRIRGGYYRITMDLPLGNQSVEVNWDVCLPASCSRDDLRSVFSGGTKIGQYLIAVTDGHDKIPDYVFASYLIGSIMLLIILLCMVAGAIDYYQRNVASLGFKGEWYELLMCFSIYRNCCDIFSTEAANKPGQISTLNCIRTLSMLWVIIGHSFAFSLAIVDNPLDIFDLRKTYVGQIFANSYLAVDSFFFIAGVLVAFLKFKDIRRNATALSIRAWLMFYVHRIVRLSPAYYILILFYGFLFTSWLHDMPVLLGPQFAVDSCRENWWINFLYLNNFIDEANMCYLVSWYLATDFQIYIFSPLLILPFALFGTFVGIAVSVLILLISTGLNIFEVFYFFLPASDFEGGPVDPRMREKYAYSFWIYHMPYIRCQVFIVGLLVGYLLERKKTVRMGQSFNMAMWVAAFVSMGLALFGLKDWISGHQWDLFPRAMYSAFGRLFWTAGLSWIVIACHYGYGADNQSVRDAVPHIVYDRLEFADNVFEIILFQLVRTCIPISVLTFFAATFWSSIFELPFAKLEMNLLAGKRRIKHEEPIDANAVIEAVKTKI</sequence>
<protein>
    <recommendedName>
        <fullName evidence="3">Nose resistant-to-fluoxetine protein N-terminal domain-containing protein</fullName>
    </recommendedName>
</protein>
<dbReference type="Pfam" id="PF01757">
    <property type="entry name" value="Acyl_transf_3"/>
    <property type="match status" value="1"/>
</dbReference>
<keyword evidence="1" id="KW-0472">Membrane</keyword>
<dbReference type="Proteomes" id="UP000024635">
    <property type="component" value="Unassembled WGS sequence"/>
</dbReference>
<feature type="signal peptide" evidence="2">
    <location>
        <begin position="1"/>
        <end position="18"/>
    </location>
</feature>
<dbReference type="InterPro" id="IPR006621">
    <property type="entry name" value="Nose-resist-to-fluoxetine_N"/>
</dbReference>
<feature type="transmembrane region" description="Helical" evidence="1">
    <location>
        <begin position="204"/>
        <end position="229"/>
    </location>
</feature>
<feature type="transmembrane region" description="Helical" evidence="1">
    <location>
        <begin position="533"/>
        <end position="552"/>
    </location>
</feature>
<organism evidence="4 5">
    <name type="scientific">Ancylostoma ceylanicum</name>
    <dbReference type="NCBI Taxonomy" id="53326"/>
    <lineage>
        <taxon>Eukaryota</taxon>
        <taxon>Metazoa</taxon>
        <taxon>Ecdysozoa</taxon>
        <taxon>Nematoda</taxon>
        <taxon>Chromadorea</taxon>
        <taxon>Rhabditida</taxon>
        <taxon>Rhabditina</taxon>
        <taxon>Rhabditomorpha</taxon>
        <taxon>Strongyloidea</taxon>
        <taxon>Ancylostomatidae</taxon>
        <taxon>Ancylostomatinae</taxon>
        <taxon>Ancylostoma</taxon>
    </lineage>
</organism>
<dbReference type="InterPro" id="IPR052728">
    <property type="entry name" value="O2_lipid_transport_reg"/>
</dbReference>
<evidence type="ECO:0000256" key="1">
    <source>
        <dbReference type="SAM" id="Phobius"/>
    </source>
</evidence>
<keyword evidence="1" id="KW-0812">Transmembrane</keyword>
<keyword evidence="1" id="KW-1133">Transmembrane helix</keyword>
<comment type="caution">
    <text evidence="4">The sequence shown here is derived from an EMBL/GenBank/DDBJ whole genome shotgun (WGS) entry which is preliminary data.</text>
</comment>
<keyword evidence="2" id="KW-0732">Signal</keyword>
<evidence type="ECO:0000313" key="4">
    <source>
        <dbReference type="EMBL" id="EYC09952.1"/>
    </source>
</evidence>
<keyword evidence="5" id="KW-1185">Reference proteome</keyword>
<feature type="transmembrane region" description="Helical" evidence="1">
    <location>
        <begin position="572"/>
        <end position="592"/>
    </location>
</feature>
<dbReference type="STRING" id="53326.A0A016U538"/>
<feature type="transmembrane region" description="Helical" evidence="1">
    <location>
        <begin position="279"/>
        <end position="297"/>
    </location>
</feature>
<feature type="chain" id="PRO_5001487881" description="Nose resistant-to-fluoxetine protein N-terminal domain-containing protein" evidence="2">
    <location>
        <begin position="19"/>
        <end position="684"/>
    </location>
</feature>